<evidence type="ECO:0000313" key="3">
    <source>
        <dbReference type="Proteomes" id="UP000807716"/>
    </source>
</evidence>
<evidence type="ECO:0000313" key="2">
    <source>
        <dbReference type="EMBL" id="KAG0252513.1"/>
    </source>
</evidence>
<reference evidence="2" key="1">
    <citation type="journal article" date="2020" name="Fungal Divers.">
        <title>Resolving the Mortierellaceae phylogeny through synthesis of multi-gene phylogenetics and phylogenomics.</title>
        <authorList>
            <person name="Vandepol N."/>
            <person name="Liber J."/>
            <person name="Desiro A."/>
            <person name="Na H."/>
            <person name="Kennedy M."/>
            <person name="Barry K."/>
            <person name="Grigoriev I.V."/>
            <person name="Miller A.N."/>
            <person name="O'Donnell K."/>
            <person name="Stajich J.E."/>
            <person name="Bonito G."/>
        </authorList>
    </citation>
    <scope>NUCLEOTIDE SEQUENCE</scope>
    <source>
        <strain evidence="2">BC1065</strain>
    </source>
</reference>
<dbReference type="EMBL" id="JAAAJB010000656">
    <property type="protein sequence ID" value="KAG0252513.1"/>
    <property type="molecule type" value="Genomic_DNA"/>
</dbReference>
<protein>
    <submittedName>
        <fullName evidence="2">Uncharacterized protein</fullName>
    </submittedName>
</protein>
<dbReference type="Proteomes" id="UP000807716">
    <property type="component" value="Unassembled WGS sequence"/>
</dbReference>
<evidence type="ECO:0000256" key="1">
    <source>
        <dbReference type="SAM" id="MobiDB-lite"/>
    </source>
</evidence>
<dbReference type="AlphaFoldDB" id="A0A9P6PUW3"/>
<organism evidence="2 3">
    <name type="scientific">Actinomortierella ambigua</name>
    <dbReference type="NCBI Taxonomy" id="1343610"/>
    <lineage>
        <taxon>Eukaryota</taxon>
        <taxon>Fungi</taxon>
        <taxon>Fungi incertae sedis</taxon>
        <taxon>Mucoromycota</taxon>
        <taxon>Mortierellomycotina</taxon>
        <taxon>Mortierellomycetes</taxon>
        <taxon>Mortierellales</taxon>
        <taxon>Mortierellaceae</taxon>
        <taxon>Actinomortierella</taxon>
    </lineage>
</organism>
<feature type="region of interest" description="Disordered" evidence="1">
    <location>
        <begin position="439"/>
        <end position="465"/>
    </location>
</feature>
<dbReference type="OrthoDB" id="2373389at2759"/>
<dbReference type="SUPFAM" id="SSF52047">
    <property type="entry name" value="RNI-like"/>
    <property type="match status" value="1"/>
</dbReference>
<sequence>MTRLALWSEFQAPKSERDKRGEEEEEREAERYESIRKHAHLIRHLRRHYRGTSRQLMKDIMRVFLEHCRLLLSFEATCVSDEDWGRCKQLVGRNPGLRQVGLRSDMTPPDMGRDIIDLACHHPLRLAGMASLRRLELGCTITLVPLAWLAEACPALEDLIVGSIIAGSMEFPKDMPPMNHLDYVDRINGGDQKDENQEEDYKLYTGTAHPSQHHTQDLPWGLQRRLGLKKFHLEGECGEKELGTFLKLCPLLETLILDDMPTYVRDAVCQVIRDGHLPNLASLGLGSGEEDPELHWRVIQALPPHTIKNLHFQDMTAQDVNMLIERQYSSLVDIHIDLAYDHIHDIYNEDGDDGFVGFENLDNDYEFGEAVCNILASCPRLCELTITTKSNMAIDIRHLIAKPWVCNEMHALELPVTLQHMTQDHRLFRHAVAEKHQAAAEAEAEAKAATPPPSPSSPPSGENYQYRPSVPLEEWEKCQVVWMKRLGQLDRLRLLNLDSYNSTRDVDFEMAMTWTLNLGLKHLKNLTSLEDLILPKGPYFQGLPEWKFMKQHWPKLRSFVAETCILNEFISWCEEHWPELKVGDDLLC</sequence>
<feature type="region of interest" description="Disordered" evidence="1">
    <location>
        <begin position="1"/>
        <end position="29"/>
    </location>
</feature>
<accession>A0A9P6PUW3</accession>
<feature type="compositionally biased region" description="Basic and acidic residues" evidence="1">
    <location>
        <begin position="14"/>
        <end position="29"/>
    </location>
</feature>
<dbReference type="Gene3D" id="3.80.10.10">
    <property type="entry name" value="Ribonuclease Inhibitor"/>
    <property type="match status" value="1"/>
</dbReference>
<keyword evidence="3" id="KW-1185">Reference proteome</keyword>
<proteinExistence type="predicted"/>
<dbReference type="InterPro" id="IPR032675">
    <property type="entry name" value="LRR_dom_sf"/>
</dbReference>
<comment type="caution">
    <text evidence="2">The sequence shown here is derived from an EMBL/GenBank/DDBJ whole genome shotgun (WGS) entry which is preliminary data.</text>
</comment>
<name>A0A9P6PUW3_9FUNG</name>
<gene>
    <name evidence="2" type="ORF">DFQ27_008025</name>
</gene>